<dbReference type="AlphaFoldDB" id="A0A9P0FWN3"/>
<accession>A0A9P0FWN3</accession>
<feature type="region of interest" description="Disordered" evidence="1">
    <location>
        <begin position="143"/>
        <end position="164"/>
    </location>
</feature>
<gene>
    <name evidence="2" type="ORF">CINC_LOCUS12607</name>
</gene>
<reference evidence="2" key="1">
    <citation type="submission" date="2021-12" db="EMBL/GenBank/DDBJ databases">
        <authorList>
            <person name="King R."/>
        </authorList>
    </citation>
    <scope>NUCLEOTIDE SEQUENCE</scope>
</reference>
<name>A0A9P0FWN3_CHRIL</name>
<proteinExistence type="predicted"/>
<sequence length="194" mass="21278">MNKKSTEVFSSVASSSDVEVHFSHKRYFINNLDSYHGSHILHDVSKVLERNNASTKDTSQSMLGEDLGPASPPPPELPYEIIGTVLNENAKSIDHVSRIIPAAECIPVMLTCGTVILDVSYDREQLRIATEYIKVLKELLEKQAPPPKPSGDPDDATTTATGGSIGENKKRYLILISTVMTWACTKPLDPVRST</sequence>
<evidence type="ECO:0000313" key="3">
    <source>
        <dbReference type="Proteomes" id="UP001154114"/>
    </source>
</evidence>
<dbReference type="Proteomes" id="UP001154114">
    <property type="component" value="Chromosome 8"/>
</dbReference>
<keyword evidence="3" id="KW-1185">Reference proteome</keyword>
<organism evidence="2 3">
    <name type="scientific">Chrysodeixis includens</name>
    <name type="common">Soybean looper</name>
    <name type="synonym">Pseudoplusia includens</name>
    <dbReference type="NCBI Taxonomy" id="689277"/>
    <lineage>
        <taxon>Eukaryota</taxon>
        <taxon>Metazoa</taxon>
        <taxon>Ecdysozoa</taxon>
        <taxon>Arthropoda</taxon>
        <taxon>Hexapoda</taxon>
        <taxon>Insecta</taxon>
        <taxon>Pterygota</taxon>
        <taxon>Neoptera</taxon>
        <taxon>Endopterygota</taxon>
        <taxon>Lepidoptera</taxon>
        <taxon>Glossata</taxon>
        <taxon>Ditrysia</taxon>
        <taxon>Noctuoidea</taxon>
        <taxon>Noctuidae</taxon>
        <taxon>Plusiinae</taxon>
        <taxon>Chrysodeixis</taxon>
    </lineage>
</organism>
<dbReference type="OrthoDB" id="10262413at2759"/>
<feature type="region of interest" description="Disordered" evidence="1">
    <location>
        <begin position="53"/>
        <end position="72"/>
    </location>
</feature>
<feature type="compositionally biased region" description="Polar residues" evidence="1">
    <location>
        <begin position="53"/>
        <end position="62"/>
    </location>
</feature>
<protein>
    <submittedName>
        <fullName evidence="2">Uncharacterized protein</fullName>
    </submittedName>
</protein>
<dbReference type="EMBL" id="LR824011">
    <property type="protein sequence ID" value="CAH0627192.1"/>
    <property type="molecule type" value="Genomic_DNA"/>
</dbReference>
<evidence type="ECO:0000313" key="2">
    <source>
        <dbReference type="EMBL" id="CAH0627192.1"/>
    </source>
</evidence>
<evidence type="ECO:0000256" key="1">
    <source>
        <dbReference type="SAM" id="MobiDB-lite"/>
    </source>
</evidence>